<feature type="signal peptide" evidence="6">
    <location>
        <begin position="1"/>
        <end position="29"/>
    </location>
</feature>
<evidence type="ECO:0000256" key="1">
    <source>
        <dbReference type="ARBA" id="ARBA00022614"/>
    </source>
</evidence>
<gene>
    <name evidence="7" type="ORF">NQ318_021114</name>
</gene>
<dbReference type="InterPro" id="IPR032675">
    <property type="entry name" value="LRR_dom_sf"/>
</dbReference>
<dbReference type="InterPro" id="IPR001611">
    <property type="entry name" value="Leu-rich_rpt"/>
</dbReference>
<keyword evidence="1" id="KW-0433">Leucine-rich repeat</keyword>
<evidence type="ECO:0000313" key="8">
    <source>
        <dbReference type="Proteomes" id="UP001162162"/>
    </source>
</evidence>
<dbReference type="SMART" id="SM00369">
    <property type="entry name" value="LRR_TYP"/>
    <property type="match status" value="8"/>
</dbReference>
<evidence type="ECO:0000256" key="3">
    <source>
        <dbReference type="ARBA" id="ARBA00022737"/>
    </source>
</evidence>
<feature type="transmembrane region" description="Helical" evidence="5">
    <location>
        <begin position="402"/>
        <end position="426"/>
    </location>
</feature>
<keyword evidence="4" id="KW-0325">Glycoprotein</keyword>
<dbReference type="AlphaFoldDB" id="A0AAV8YHA6"/>
<evidence type="ECO:0000256" key="4">
    <source>
        <dbReference type="ARBA" id="ARBA00023180"/>
    </source>
</evidence>
<dbReference type="EMBL" id="JAPWTK010000102">
    <property type="protein sequence ID" value="KAJ8950260.1"/>
    <property type="molecule type" value="Genomic_DNA"/>
</dbReference>
<dbReference type="Proteomes" id="UP001162162">
    <property type="component" value="Unassembled WGS sequence"/>
</dbReference>
<dbReference type="SMART" id="SM00365">
    <property type="entry name" value="LRR_SD22"/>
    <property type="match status" value="3"/>
</dbReference>
<dbReference type="PRINTS" id="PR00019">
    <property type="entry name" value="LEURICHRPT"/>
</dbReference>
<comment type="caution">
    <text evidence="7">The sequence shown here is derived from an EMBL/GenBank/DDBJ whole genome shotgun (WGS) entry which is preliminary data.</text>
</comment>
<dbReference type="PANTHER" id="PTHR24373:SF370">
    <property type="entry name" value="FISH-LIPS, ISOFORM E"/>
    <property type="match status" value="1"/>
</dbReference>
<keyword evidence="8" id="KW-1185">Reference proteome</keyword>
<accession>A0AAV8YHA6</accession>
<evidence type="ECO:0000256" key="6">
    <source>
        <dbReference type="SAM" id="SignalP"/>
    </source>
</evidence>
<proteinExistence type="predicted"/>
<organism evidence="7 8">
    <name type="scientific">Aromia moschata</name>
    <dbReference type="NCBI Taxonomy" id="1265417"/>
    <lineage>
        <taxon>Eukaryota</taxon>
        <taxon>Metazoa</taxon>
        <taxon>Ecdysozoa</taxon>
        <taxon>Arthropoda</taxon>
        <taxon>Hexapoda</taxon>
        <taxon>Insecta</taxon>
        <taxon>Pterygota</taxon>
        <taxon>Neoptera</taxon>
        <taxon>Endopterygota</taxon>
        <taxon>Coleoptera</taxon>
        <taxon>Polyphaga</taxon>
        <taxon>Cucujiformia</taxon>
        <taxon>Chrysomeloidea</taxon>
        <taxon>Cerambycidae</taxon>
        <taxon>Cerambycinae</taxon>
        <taxon>Callichromatini</taxon>
        <taxon>Aromia</taxon>
    </lineage>
</organism>
<dbReference type="PROSITE" id="PS51450">
    <property type="entry name" value="LRR"/>
    <property type="match status" value="4"/>
</dbReference>
<keyword evidence="5" id="KW-0472">Membrane</keyword>
<reference evidence="7" key="1">
    <citation type="journal article" date="2023" name="Insect Mol. Biol.">
        <title>Genome sequencing provides insights into the evolution of gene families encoding plant cell wall-degrading enzymes in longhorned beetles.</title>
        <authorList>
            <person name="Shin N.R."/>
            <person name="Okamura Y."/>
            <person name="Kirsch R."/>
            <person name="Pauchet Y."/>
        </authorList>
    </citation>
    <scope>NUCLEOTIDE SEQUENCE</scope>
    <source>
        <strain evidence="7">AMC_N1</strain>
    </source>
</reference>
<evidence type="ECO:0000256" key="5">
    <source>
        <dbReference type="SAM" id="Phobius"/>
    </source>
</evidence>
<name>A0AAV8YHA6_9CUCU</name>
<dbReference type="FunFam" id="3.80.10.10:FF:000770">
    <property type="entry name" value="Uncharacterized protein"/>
    <property type="match status" value="1"/>
</dbReference>
<protein>
    <submittedName>
        <fullName evidence="7">Uncharacterized protein</fullName>
    </submittedName>
</protein>
<dbReference type="Pfam" id="PF13516">
    <property type="entry name" value="LRR_6"/>
    <property type="match status" value="1"/>
</dbReference>
<dbReference type="Gene3D" id="3.80.10.10">
    <property type="entry name" value="Ribonuclease Inhibitor"/>
    <property type="match status" value="2"/>
</dbReference>
<dbReference type="InterPro" id="IPR003591">
    <property type="entry name" value="Leu-rich_rpt_typical-subtyp"/>
</dbReference>
<dbReference type="InterPro" id="IPR050328">
    <property type="entry name" value="Dev_Immune_Receptor"/>
</dbReference>
<evidence type="ECO:0000256" key="2">
    <source>
        <dbReference type="ARBA" id="ARBA00022729"/>
    </source>
</evidence>
<keyword evidence="5" id="KW-0812">Transmembrane</keyword>
<dbReference type="PANTHER" id="PTHR24373">
    <property type="entry name" value="SLIT RELATED LEUCINE-RICH REPEAT NEURONAL PROTEIN"/>
    <property type="match status" value="1"/>
</dbReference>
<evidence type="ECO:0000313" key="7">
    <source>
        <dbReference type="EMBL" id="KAJ8950260.1"/>
    </source>
</evidence>
<keyword evidence="2 6" id="KW-0732">Signal</keyword>
<dbReference type="GO" id="GO:0005615">
    <property type="term" value="C:extracellular space"/>
    <property type="evidence" value="ECO:0007669"/>
    <property type="project" value="TreeGrafter"/>
</dbReference>
<dbReference type="Pfam" id="PF13855">
    <property type="entry name" value="LRR_8"/>
    <property type="match status" value="2"/>
</dbReference>
<dbReference type="GO" id="GO:0031012">
    <property type="term" value="C:extracellular matrix"/>
    <property type="evidence" value="ECO:0007669"/>
    <property type="project" value="TreeGrafter"/>
</dbReference>
<keyword evidence="3" id="KW-0677">Repeat</keyword>
<dbReference type="SUPFAM" id="SSF52058">
    <property type="entry name" value="L domain-like"/>
    <property type="match status" value="1"/>
</dbReference>
<feature type="chain" id="PRO_5043810010" evidence="6">
    <location>
        <begin position="30"/>
        <end position="512"/>
    </location>
</feature>
<sequence>MEDDKIHSMWWRAVSTVLVLVMMGSNGHAAICPSACRCENDILKTSCASASLEFVPIQLNPELHELDISNNKIVQIHFSFPFYENLLNLNLSHNRIKTLGNSNFNSQKNLTRLDLSHNQIENLTRDSLKGLKALTYLDLSSNSLEEINPAAFRELHSLSVLKFGGNKLIHLEEGLFRACKNLKELYLNDNQFLELPTAALTDTVHLRLLSLSQNLILTVEDGDMPNLSELQTLLLDSNVISEIHPDGLSSLTALSHLDLSDNNITAMPTASLAKLSSLTTLRLSGNYISHILPVAFRGLFHLRVLKIDRLDTLKQIDSRAFVDNIKLEKNTHGLQCWLWQLIQEHKARSLKLNETYSEKKMKTVTLDLILDVNDIFCYGPEDIEGELLADATKSQMDCSVSWMAAVSVTVTVTFILAVIGGVLYWAPKRRSRPIKKEISEIQDTIRRNMPPPTPPRKNEPYEVQVEKYILPPHMMIQNDYRSLPSWDPYGAGTVNIYEQLNEPRDRPHIVYV</sequence>
<keyword evidence="5" id="KW-1133">Transmembrane helix</keyword>